<dbReference type="InterPro" id="IPR000014">
    <property type="entry name" value="PAS"/>
</dbReference>
<evidence type="ECO:0000259" key="9">
    <source>
        <dbReference type="PROSITE" id="PS50887"/>
    </source>
</evidence>
<dbReference type="PANTHER" id="PTHR44757">
    <property type="entry name" value="DIGUANYLATE CYCLASE DGCP"/>
    <property type="match status" value="1"/>
</dbReference>
<dbReference type="Gene3D" id="3.20.20.450">
    <property type="entry name" value="EAL domain"/>
    <property type="match status" value="1"/>
</dbReference>
<dbReference type="Proteomes" id="UP000677016">
    <property type="component" value="Unassembled WGS sequence"/>
</dbReference>
<dbReference type="Gene3D" id="3.30.450.20">
    <property type="entry name" value="PAS domain"/>
    <property type="match status" value="2"/>
</dbReference>
<dbReference type="PANTHER" id="PTHR44757:SF2">
    <property type="entry name" value="BIOFILM ARCHITECTURE MAINTENANCE PROTEIN MBAA"/>
    <property type="match status" value="1"/>
</dbReference>
<dbReference type="InterPro" id="IPR001633">
    <property type="entry name" value="EAL_dom"/>
</dbReference>
<feature type="domain" description="GGDEF" evidence="9">
    <location>
        <begin position="587"/>
        <end position="720"/>
    </location>
</feature>
<dbReference type="NCBIfam" id="TIGR00229">
    <property type="entry name" value="sensory_box"/>
    <property type="match status" value="1"/>
</dbReference>
<sequence length="997" mass="106468">MMFRRAALFAVLFALAIVVGRQTVLSSSGLALFWPAAGVGALWLLGARGRREVALSAALVGALAAIGNGLTGAPLLAAALLGAANVVLVVVTRDVYRARRPGTTRLRYLAAFYRFAIAASAGSAASAVVGVLAISTTDAQVGWGTGIGWWMRNMTAVVVIAGPWVLHNGRRTLTRPVVLESLLLAVGTVLLVGWVFGPGQTLPLAFLPFVLVVWAGLRLPTPIAAAEGALVGVVTLVMVHGLDGGPFGRIGPYGERALVLQAFMLLAGLLAMVIATVRAQVDEALHGEAAARTRAEEASQDLRTIVEALPVGLFLLGPDGRVDLHNESARTLLGDALATEGEEPVMLEEVVRKHTPSGLPIPLEERPSTRALRGERVVGERIASTDRDGRTRVMSVDAVPLSHGDDVPGRAVLMWQDVTEDHVALERLRRERARADRLIADSPQGVAVLDTMGVITQANRALVAMLGRPAAEIVGLRASDLVPLAAADVEAFVEDTILSAGRLVEAEWAVPGPGGAIVHVATSSRFVPDPEGGEEIIVNVVDVSERRRYEERLAYVADHDALTGLPNRRFFEQALAQHQSVCDRYGPRGALLLVDLDHFKEVNDTLGHAVGDTLITSVGSILRGRARESDIVVRLGGDEFAVLLPESDEAGAETVARAMVDAIREHCASLDGVHQRVTASIGVVTFEGAAKDGSDVLVLADMLMYDAKDAGRDGYVMMSSGENRHPRIGARMEWRSRIEHALAHDGFELHLQPILDIRTGSVTRAESLVRLRLGDELVPPARFVYVAELTGLAPALDAWVLRHSVAMLADLQRVDPDFTLEVNVSGHSIGHPDVERALLEALEEHGVAPSSLVLEVTETAAVGDVPAAKGFGERLRALGTHFALDDFGAGYGSFYYLKHLVFDYVKIDGEFVTDALASTTDRQLLRSIVDVARNLGKGTVAEFVSSQEELTMVRDLGVDYAQGYFVGRPVAYDEFVAAHLGDVPAPESPESLVLPTS</sequence>
<dbReference type="InterPro" id="IPR000160">
    <property type="entry name" value="GGDEF_dom"/>
</dbReference>
<evidence type="ECO:0000259" key="8">
    <source>
        <dbReference type="PROSITE" id="PS50883"/>
    </source>
</evidence>
<feature type="domain" description="PAS" evidence="7">
    <location>
        <begin position="298"/>
        <end position="334"/>
    </location>
</feature>
<organism evidence="10 11">
    <name type="scientific">Phycicoccus avicenniae</name>
    <dbReference type="NCBI Taxonomy" id="2828860"/>
    <lineage>
        <taxon>Bacteria</taxon>
        <taxon>Bacillati</taxon>
        <taxon>Actinomycetota</taxon>
        <taxon>Actinomycetes</taxon>
        <taxon>Micrococcales</taxon>
        <taxon>Intrasporangiaceae</taxon>
        <taxon>Phycicoccus</taxon>
    </lineage>
</organism>
<protein>
    <submittedName>
        <fullName evidence="10">EAL domain-containing protein</fullName>
    </submittedName>
</protein>
<feature type="domain" description="PAS" evidence="7">
    <location>
        <begin position="431"/>
        <end position="475"/>
    </location>
</feature>
<dbReference type="SUPFAM" id="SSF55785">
    <property type="entry name" value="PYP-like sensor domain (PAS domain)"/>
    <property type="match status" value="2"/>
</dbReference>
<dbReference type="GO" id="GO:0005886">
    <property type="term" value="C:plasma membrane"/>
    <property type="evidence" value="ECO:0007669"/>
    <property type="project" value="UniProtKB-SubCell"/>
</dbReference>
<dbReference type="InterPro" id="IPR052155">
    <property type="entry name" value="Biofilm_reg_signaling"/>
</dbReference>
<dbReference type="Pfam" id="PF08448">
    <property type="entry name" value="PAS_4"/>
    <property type="match status" value="2"/>
</dbReference>
<dbReference type="CDD" id="cd00130">
    <property type="entry name" value="PAS"/>
    <property type="match status" value="1"/>
</dbReference>
<keyword evidence="2" id="KW-1003">Cell membrane</keyword>
<dbReference type="NCBIfam" id="TIGR00254">
    <property type="entry name" value="GGDEF"/>
    <property type="match status" value="1"/>
</dbReference>
<dbReference type="Pfam" id="PF05231">
    <property type="entry name" value="MASE1"/>
    <property type="match status" value="1"/>
</dbReference>
<gene>
    <name evidence="10" type="ORF">KC207_10710</name>
</gene>
<accession>A0A941DAD5</accession>
<keyword evidence="3 6" id="KW-0812">Transmembrane</keyword>
<evidence type="ECO:0000313" key="11">
    <source>
        <dbReference type="Proteomes" id="UP000677016"/>
    </source>
</evidence>
<keyword evidence="5 6" id="KW-0472">Membrane</keyword>
<dbReference type="InterPro" id="IPR013656">
    <property type="entry name" value="PAS_4"/>
</dbReference>
<dbReference type="Pfam" id="PF00990">
    <property type="entry name" value="GGDEF"/>
    <property type="match status" value="1"/>
</dbReference>
<comment type="subcellular location">
    <subcellularLocation>
        <location evidence="1">Cell membrane</location>
        <topology evidence="1">Multi-pass membrane protein</topology>
    </subcellularLocation>
</comment>
<evidence type="ECO:0000256" key="3">
    <source>
        <dbReference type="ARBA" id="ARBA00022692"/>
    </source>
</evidence>
<dbReference type="SUPFAM" id="SSF141868">
    <property type="entry name" value="EAL domain-like"/>
    <property type="match status" value="1"/>
</dbReference>
<evidence type="ECO:0000256" key="2">
    <source>
        <dbReference type="ARBA" id="ARBA00022475"/>
    </source>
</evidence>
<feature type="transmembrane region" description="Helical" evidence="6">
    <location>
        <begin position="224"/>
        <end position="242"/>
    </location>
</feature>
<dbReference type="SMART" id="SM00052">
    <property type="entry name" value="EAL"/>
    <property type="match status" value="1"/>
</dbReference>
<comment type="caution">
    <text evidence="10">The sequence shown here is derived from an EMBL/GenBank/DDBJ whole genome shotgun (WGS) entry which is preliminary data.</text>
</comment>
<evidence type="ECO:0000256" key="1">
    <source>
        <dbReference type="ARBA" id="ARBA00004651"/>
    </source>
</evidence>
<evidence type="ECO:0000256" key="6">
    <source>
        <dbReference type="SAM" id="Phobius"/>
    </source>
</evidence>
<keyword evidence="11" id="KW-1185">Reference proteome</keyword>
<name>A0A941DAD5_9MICO</name>
<dbReference type="PROSITE" id="PS50887">
    <property type="entry name" value="GGDEF"/>
    <property type="match status" value="1"/>
</dbReference>
<dbReference type="PROSITE" id="PS50883">
    <property type="entry name" value="EAL"/>
    <property type="match status" value="1"/>
</dbReference>
<dbReference type="Gene3D" id="3.30.70.270">
    <property type="match status" value="1"/>
</dbReference>
<proteinExistence type="predicted"/>
<dbReference type="PROSITE" id="PS50112">
    <property type="entry name" value="PAS"/>
    <property type="match status" value="2"/>
</dbReference>
<feature type="transmembrane region" description="Helical" evidence="6">
    <location>
        <begin position="147"/>
        <end position="166"/>
    </location>
</feature>
<evidence type="ECO:0000256" key="5">
    <source>
        <dbReference type="ARBA" id="ARBA00023136"/>
    </source>
</evidence>
<evidence type="ECO:0000259" key="7">
    <source>
        <dbReference type="PROSITE" id="PS50112"/>
    </source>
</evidence>
<dbReference type="EMBL" id="JAGSNF010000015">
    <property type="protein sequence ID" value="MBR7743760.1"/>
    <property type="molecule type" value="Genomic_DNA"/>
</dbReference>
<feature type="transmembrane region" description="Helical" evidence="6">
    <location>
        <begin position="53"/>
        <end position="70"/>
    </location>
</feature>
<feature type="transmembrane region" description="Helical" evidence="6">
    <location>
        <begin position="76"/>
        <end position="96"/>
    </location>
</feature>
<feature type="transmembrane region" description="Helical" evidence="6">
    <location>
        <begin position="108"/>
        <end position="135"/>
    </location>
</feature>
<dbReference type="RefSeq" id="WP_211603019.1">
    <property type="nucleotide sequence ID" value="NZ_JAGSNF010000015.1"/>
</dbReference>
<feature type="transmembrane region" description="Helical" evidence="6">
    <location>
        <begin position="257"/>
        <end position="277"/>
    </location>
</feature>
<dbReference type="InterPro" id="IPR035919">
    <property type="entry name" value="EAL_sf"/>
</dbReference>
<dbReference type="FunFam" id="3.30.70.270:FF:000001">
    <property type="entry name" value="Diguanylate cyclase domain protein"/>
    <property type="match status" value="1"/>
</dbReference>
<dbReference type="SMART" id="SM00267">
    <property type="entry name" value="GGDEF"/>
    <property type="match status" value="1"/>
</dbReference>
<dbReference type="InterPro" id="IPR035965">
    <property type="entry name" value="PAS-like_dom_sf"/>
</dbReference>
<reference evidence="10" key="1">
    <citation type="submission" date="2021-04" db="EMBL/GenBank/DDBJ databases">
        <title>Phycicoccus avicenniae sp. nov., a novel endophytic actinomycetes isolated from branch of Avicennia mariana.</title>
        <authorList>
            <person name="Tuo L."/>
        </authorList>
    </citation>
    <scope>NUCLEOTIDE SEQUENCE</scope>
    <source>
        <strain evidence="10">BSK3Z-2</strain>
    </source>
</reference>
<keyword evidence="4 6" id="KW-1133">Transmembrane helix</keyword>
<feature type="transmembrane region" description="Helical" evidence="6">
    <location>
        <begin position="30"/>
        <end position="46"/>
    </location>
</feature>
<feature type="domain" description="EAL" evidence="8">
    <location>
        <begin position="731"/>
        <end position="983"/>
    </location>
</feature>
<dbReference type="SUPFAM" id="SSF55073">
    <property type="entry name" value="Nucleotide cyclase"/>
    <property type="match status" value="1"/>
</dbReference>
<dbReference type="CDD" id="cd01949">
    <property type="entry name" value="GGDEF"/>
    <property type="match status" value="1"/>
</dbReference>
<dbReference type="InterPro" id="IPR007895">
    <property type="entry name" value="MASE1"/>
</dbReference>
<dbReference type="CDD" id="cd01948">
    <property type="entry name" value="EAL"/>
    <property type="match status" value="1"/>
</dbReference>
<dbReference type="SMART" id="SM00091">
    <property type="entry name" value="PAS"/>
    <property type="match status" value="2"/>
</dbReference>
<dbReference type="AlphaFoldDB" id="A0A941DAD5"/>
<evidence type="ECO:0000313" key="10">
    <source>
        <dbReference type="EMBL" id="MBR7743760.1"/>
    </source>
</evidence>
<dbReference type="Pfam" id="PF00563">
    <property type="entry name" value="EAL"/>
    <property type="match status" value="1"/>
</dbReference>
<dbReference type="InterPro" id="IPR029787">
    <property type="entry name" value="Nucleotide_cyclase"/>
</dbReference>
<dbReference type="InterPro" id="IPR043128">
    <property type="entry name" value="Rev_trsase/Diguanyl_cyclase"/>
</dbReference>
<evidence type="ECO:0000256" key="4">
    <source>
        <dbReference type="ARBA" id="ARBA00022989"/>
    </source>
</evidence>
<feature type="transmembrane region" description="Helical" evidence="6">
    <location>
        <begin position="178"/>
        <end position="196"/>
    </location>
</feature>